<comment type="caution">
    <text evidence="2">The sequence shown here is derived from an EMBL/GenBank/DDBJ whole genome shotgun (WGS) entry which is preliminary data.</text>
</comment>
<evidence type="ECO:0000313" key="2">
    <source>
        <dbReference type="EMBL" id="RUP47772.1"/>
    </source>
</evidence>
<feature type="domain" description="BTB" evidence="1">
    <location>
        <begin position="14"/>
        <end position="78"/>
    </location>
</feature>
<dbReference type="OrthoDB" id="3027208at2759"/>
<dbReference type="InterPro" id="IPR000210">
    <property type="entry name" value="BTB/POZ_dom"/>
</dbReference>
<accession>A0A433DAD3</accession>
<organism evidence="2 3">
    <name type="scientific">Jimgerdemannia flammicorona</name>
    <dbReference type="NCBI Taxonomy" id="994334"/>
    <lineage>
        <taxon>Eukaryota</taxon>
        <taxon>Fungi</taxon>
        <taxon>Fungi incertae sedis</taxon>
        <taxon>Mucoromycota</taxon>
        <taxon>Mucoromycotina</taxon>
        <taxon>Endogonomycetes</taxon>
        <taxon>Endogonales</taxon>
        <taxon>Endogonaceae</taxon>
        <taxon>Jimgerdemannia</taxon>
    </lineage>
</organism>
<sequence length="269" mass="31557">MSYKASKNHYHDDGDVKIVCNKTVFKVHSVVLRLSSKFFASKFTHEWKSSSMFPFYVYVNNEEPENIETLLSLIYPGKHLSISWTNVEVILRLRDSYDVEALRQAAEEFLEEKYYMRPLKSLLLAEKYRFSNVFNMSSTYIIDDIYTYRKLTDFDRISDRTQRKLFQARLDFIKDMTTVTYDDLPGCEQCFDYRDSKLDAMILQLRDPSSSIVKILEKIAAFSEKNAVHATCMKTVRKHMAQFLKTHFGSETPSLTSLQTTKSLWIELD</sequence>
<dbReference type="SUPFAM" id="SSF54695">
    <property type="entry name" value="POZ domain"/>
    <property type="match status" value="1"/>
</dbReference>
<proteinExistence type="predicted"/>
<evidence type="ECO:0000259" key="1">
    <source>
        <dbReference type="PROSITE" id="PS50097"/>
    </source>
</evidence>
<gene>
    <name evidence="2" type="ORF">BC936DRAFT_145350</name>
</gene>
<dbReference type="InterPro" id="IPR011333">
    <property type="entry name" value="SKP1/BTB/POZ_sf"/>
</dbReference>
<keyword evidence="3" id="KW-1185">Reference proteome</keyword>
<name>A0A433DAD3_9FUNG</name>
<dbReference type="PANTHER" id="PTHR22744:SF17">
    <property type="entry name" value="BTB DOMAIN-CONTAINING PROTEIN"/>
    <property type="match status" value="1"/>
</dbReference>
<evidence type="ECO:0000313" key="3">
    <source>
        <dbReference type="Proteomes" id="UP000268093"/>
    </source>
</evidence>
<dbReference type="AlphaFoldDB" id="A0A433DAD3"/>
<dbReference type="Pfam" id="PF00651">
    <property type="entry name" value="BTB"/>
    <property type="match status" value="1"/>
</dbReference>
<dbReference type="PANTHER" id="PTHR22744">
    <property type="entry name" value="HELIX LOOP HELIX PROTEIN 21-RELATED"/>
    <property type="match status" value="1"/>
</dbReference>
<dbReference type="EMBL" id="RBNI01004109">
    <property type="protein sequence ID" value="RUP47772.1"/>
    <property type="molecule type" value="Genomic_DNA"/>
</dbReference>
<reference evidence="2 3" key="1">
    <citation type="journal article" date="2018" name="New Phytol.">
        <title>Phylogenomics of Endogonaceae and evolution of mycorrhizas within Mucoromycota.</title>
        <authorList>
            <person name="Chang Y."/>
            <person name="Desiro A."/>
            <person name="Na H."/>
            <person name="Sandor L."/>
            <person name="Lipzen A."/>
            <person name="Clum A."/>
            <person name="Barry K."/>
            <person name="Grigoriev I.V."/>
            <person name="Martin F.M."/>
            <person name="Stajich J.E."/>
            <person name="Smith M.E."/>
            <person name="Bonito G."/>
            <person name="Spatafora J.W."/>
        </authorList>
    </citation>
    <scope>NUCLEOTIDE SEQUENCE [LARGE SCALE GENOMIC DNA]</scope>
    <source>
        <strain evidence="2 3">GMNB39</strain>
    </source>
</reference>
<dbReference type="CDD" id="cd18186">
    <property type="entry name" value="BTB_POZ_ZBTB_KLHL-like"/>
    <property type="match status" value="1"/>
</dbReference>
<dbReference type="PROSITE" id="PS50097">
    <property type="entry name" value="BTB"/>
    <property type="match status" value="1"/>
</dbReference>
<dbReference type="SMART" id="SM00225">
    <property type="entry name" value="BTB"/>
    <property type="match status" value="1"/>
</dbReference>
<dbReference type="Gene3D" id="3.30.710.10">
    <property type="entry name" value="Potassium Channel Kv1.1, Chain A"/>
    <property type="match status" value="1"/>
</dbReference>
<protein>
    <submittedName>
        <fullName evidence="2">BTB/POZ domain-containing protein</fullName>
    </submittedName>
</protein>
<dbReference type="Proteomes" id="UP000268093">
    <property type="component" value="Unassembled WGS sequence"/>
</dbReference>